<dbReference type="AlphaFoldDB" id="A0A5B0LRB4"/>
<protein>
    <submittedName>
        <fullName evidence="2">Uncharacterized protein</fullName>
    </submittedName>
</protein>
<feature type="region of interest" description="Disordered" evidence="1">
    <location>
        <begin position="148"/>
        <end position="167"/>
    </location>
</feature>
<organism evidence="2 4">
    <name type="scientific">Puccinia graminis f. sp. tritici</name>
    <dbReference type="NCBI Taxonomy" id="56615"/>
    <lineage>
        <taxon>Eukaryota</taxon>
        <taxon>Fungi</taxon>
        <taxon>Dikarya</taxon>
        <taxon>Basidiomycota</taxon>
        <taxon>Pucciniomycotina</taxon>
        <taxon>Pucciniomycetes</taxon>
        <taxon>Pucciniales</taxon>
        <taxon>Pucciniaceae</taxon>
        <taxon>Puccinia</taxon>
    </lineage>
</organism>
<proteinExistence type="predicted"/>
<evidence type="ECO:0000313" key="5">
    <source>
        <dbReference type="Proteomes" id="UP000325313"/>
    </source>
</evidence>
<feature type="compositionally biased region" description="Polar residues" evidence="1">
    <location>
        <begin position="150"/>
        <end position="159"/>
    </location>
</feature>
<name>A0A5B0LRB4_PUCGR</name>
<reference evidence="4 5" key="1">
    <citation type="submission" date="2019-05" db="EMBL/GenBank/DDBJ databases">
        <title>Emergence of the Ug99 lineage of the wheat stem rust pathogen through somatic hybridization.</title>
        <authorList>
            <person name="Li F."/>
            <person name="Upadhyaya N.M."/>
            <person name="Sperschneider J."/>
            <person name="Matny O."/>
            <person name="Nguyen-Phuc H."/>
            <person name="Mago R."/>
            <person name="Raley C."/>
            <person name="Miller M.E."/>
            <person name="Silverstein K.A.T."/>
            <person name="Henningsen E."/>
            <person name="Hirsch C.D."/>
            <person name="Visser B."/>
            <person name="Pretorius Z.A."/>
            <person name="Steffenson B.J."/>
            <person name="Schwessinger B."/>
            <person name="Dodds P.N."/>
            <person name="Figueroa M."/>
        </authorList>
    </citation>
    <scope>NUCLEOTIDE SEQUENCE [LARGE SCALE GENOMIC DNA]</scope>
    <source>
        <strain evidence="2">21-0</strain>
        <strain evidence="3 5">Ug99</strain>
    </source>
</reference>
<feature type="region of interest" description="Disordered" evidence="1">
    <location>
        <begin position="106"/>
        <end position="128"/>
    </location>
</feature>
<dbReference type="OrthoDB" id="10307917at2759"/>
<gene>
    <name evidence="2" type="ORF">PGT21_029931</name>
    <name evidence="3" type="ORF">PGTUg99_031807</name>
</gene>
<evidence type="ECO:0000313" key="2">
    <source>
        <dbReference type="EMBL" id="KAA1066403.1"/>
    </source>
</evidence>
<dbReference type="EMBL" id="VDEP01000440">
    <property type="protein sequence ID" value="KAA1081991.1"/>
    <property type="molecule type" value="Genomic_DNA"/>
</dbReference>
<dbReference type="Proteomes" id="UP000324748">
    <property type="component" value="Unassembled WGS sequence"/>
</dbReference>
<keyword evidence="4" id="KW-1185">Reference proteome</keyword>
<dbReference type="Proteomes" id="UP000325313">
    <property type="component" value="Unassembled WGS sequence"/>
</dbReference>
<sequence>MPFVTSQSSREGKLRISLLTWPIPKISAECLESSFHDQLHSLGEPGGSDSSGKEPTLNPICSFPQEMLLEYENYINQVNHSQGQLSSLVSSPSNFLATTAQYLTASSSSPKHDENYNEKANSFQTPTTDNSSIMGILSQITPKIHVNQVGRRTSQSSPKISKKRPLTEYLKQNKPNSNIQENSSIAAFNSIALLKDFYDEFVQKVRSDEVIMKGGCGKRIPHQHFRIGIFRRARSKPGVVLRVLLASENEAQNYFVLIKKYNCLIKWIYMLHGNLLNGLSIPTFMHMPRQKNLLQWLSSAIFGCENKAKIPIMGIRKSAEMKWTENDKFCNSQLKLIEYFSEDETVSNLAPNTAQYLIENFQEQDPIIIPTETNGLEDFVKVSPCKKFKNDMGILLNAFKESAILDELFYSHNWKIKDENFSIPALISNFESQYKNPNLTHKYRSIHPKLPISIYFVNEKSENQHIQVLSSQWGKRIITIPKIFFKLKKLVAAINHMQLSGYQNLNIHFYEYNKRITSLFEWLITKVFKPKEGLPLVGYCPISTRRVAPWENEKMRDVKLFDIVQLQLMKYLSEETPFILKETAAFVLTAWFQDNFKSVIIINVAWPPSSK</sequence>
<feature type="compositionally biased region" description="Polar residues" evidence="1">
    <location>
        <begin position="118"/>
        <end position="128"/>
    </location>
</feature>
<accession>A0A5B0LRB4</accession>
<dbReference type="EMBL" id="VSWC01000196">
    <property type="protein sequence ID" value="KAA1066403.1"/>
    <property type="molecule type" value="Genomic_DNA"/>
</dbReference>
<comment type="caution">
    <text evidence="2">The sequence shown here is derived from an EMBL/GenBank/DDBJ whole genome shotgun (WGS) entry which is preliminary data.</text>
</comment>
<evidence type="ECO:0000313" key="4">
    <source>
        <dbReference type="Proteomes" id="UP000324748"/>
    </source>
</evidence>
<evidence type="ECO:0000313" key="3">
    <source>
        <dbReference type="EMBL" id="KAA1081991.1"/>
    </source>
</evidence>
<evidence type="ECO:0000256" key="1">
    <source>
        <dbReference type="SAM" id="MobiDB-lite"/>
    </source>
</evidence>